<dbReference type="EMBL" id="AUSU01006057">
    <property type="protein sequence ID" value="EPS62566.1"/>
    <property type="molecule type" value="Genomic_DNA"/>
</dbReference>
<reference evidence="2 3" key="1">
    <citation type="journal article" date="2013" name="BMC Genomics">
        <title>The miniature genome of a carnivorous plant Genlisea aurea contains a low number of genes and short non-coding sequences.</title>
        <authorList>
            <person name="Leushkin E.V."/>
            <person name="Sutormin R.A."/>
            <person name="Nabieva E.R."/>
            <person name="Penin A.A."/>
            <person name="Kondrashov A.S."/>
            <person name="Logacheva M.D."/>
        </authorList>
    </citation>
    <scope>NUCLEOTIDE SEQUENCE [LARGE SCALE GENOMIC DNA]</scope>
</reference>
<feature type="signal peptide" evidence="1">
    <location>
        <begin position="1"/>
        <end position="18"/>
    </location>
</feature>
<proteinExistence type="predicted"/>
<evidence type="ECO:0000313" key="3">
    <source>
        <dbReference type="Proteomes" id="UP000015453"/>
    </source>
</evidence>
<dbReference type="AlphaFoldDB" id="S8CDK9"/>
<dbReference type="Proteomes" id="UP000015453">
    <property type="component" value="Unassembled WGS sequence"/>
</dbReference>
<name>S8CDK9_9LAMI</name>
<gene>
    <name evidence="2" type="ORF">M569_12229</name>
</gene>
<accession>S8CDK9</accession>
<keyword evidence="3" id="KW-1185">Reference proteome</keyword>
<protein>
    <submittedName>
        <fullName evidence="2">Uncharacterized protein</fullName>
    </submittedName>
</protein>
<comment type="caution">
    <text evidence="2">The sequence shown here is derived from an EMBL/GenBank/DDBJ whole genome shotgun (WGS) entry which is preliminary data.</text>
</comment>
<evidence type="ECO:0000313" key="2">
    <source>
        <dbReference type="EMBL" id="EPS62566.1"/>
    </source>
</evidence>
<keyword evidence="1" id="KW-0732">Signal</keyword>
<evidence type="ECO:0000256" key="1">
    <source>
        <dbReference type="SAM" id="SignalP"/>
    </source>
</evidence>
<feature type="chain" id="PRO_5004561850" evidence="1">
    <location>
        <begin position="19"/>
        <end position="130"/>
    </location>
</feature>
<organism evidence="2 3">
    <name type="scientific">Genlisea aurea</name>
    <dbReference type="NCBI Taxonomy" id="192259"/>
    <lineage>
        <taxon>Eukaryota</taxon>
        <taxon>Viridiplantae</taxon>
        <taxon>Streptophyta</taxon>
        <taxon>Embryophyta</taxon>
        <taxon>Tracheophyta</taxon>
        <taxon>Spermatophyta</taxon>
        <taxon>Magnoliopsida</taxon>
        <taxon>eudicotyledons</taxon>
        <taxon>Gunneridae</taxon>
        <taxon>Pentapetalae</taxon>
        <taxon>asterids</taxon>
        <taxon>lamiids</taxon>
        <taxon>Lamiales</taxon>
        <taxon>Lentibulariaceae</taxon>
        <taxon>Genlisea</taxon>
    </lineage>
</organism>
<sequence length="130" mass="14761">MAMMTVMLLALLVLSTHECIFNFHVGTTRGEHRWKTAVPAGNDEFSMDLAIGTPAVNLICDEWFRSIDAHIRIPCSSHFCSYAYGYEQITRRRRGLWAPESSDSAVVLCRWFLSWMSTGGATNTIFDHQK</sequence>